<keyword evidence="4" id="KW-1185">Reference proteome</keyword>
<accession>A0AAE1G2P8</accession>
<evidence type="ECO:0000313" key="4">
    <source>
        <dbReference type="Proteomes" id="UP001286313"/>
    </source>
</evidence>
<feature type="compositionally biased region" description="Polar residues" evidence="1">
    <location>
        <begin position="238"/>
        <end position="300"/>
    </location>
</feature>
<organism evidence="3 4">
    <name type="scientific">Petrolisthes cinctipes</name>
    <name type="common">Flat porcelain crab</name>
    <dbReference type="NCBI Taxonomy" id="88211"/>
    <lineage>
        <taxon>Eukaryota</taxon>
        <taxon>Metazoa</taxon>
        <taxon>Ecdysozoa</taxon>
        <taxon>Arthropoda</taxon>
        <taxon>Crustacea</taxon>
        <taxon>Multicrustacea</taxon>
        <taxon>Malacostraca</taxon>
        <taxon>Eumalacostraca</taxon>
        <taxon>Eucarida</taxon>
        <taxon>Decapoda</taxon>
        <taxon>Pleocyemata</taxon>
        <taxon>Anomura</taxon>
        <taxon>Galatheoidea</taxon>
        <taxon>Porcellanidae</taxon>
        <taxon>Petrolisthes</taxon>
    </lineage>
</organism>
<dbReference type="PANTHER" id="PTHR33776">
    <property type="entry name" value="ENDO/EXONUCLEASE/PHOSPHATASE DOMAIN-CONTAINING PROTEIN"/>
    <property type="match status" value="1"/>
</dbReference>
<dbReference type="Gene3D" id="3.60.10.10">
    <property type="entry name" value="Endonuclease/exonuclease/phosphatase"/>
    <property type="match status" value="1"/>
</dbReference>
<gene>
    <name evidence="3" type="ORF">Pcinc_011897</name>
</gene>
<dbReference type="EMBL" id="JAWQEG010000955">
    <property type="protein sequence ID" value="KAK3883772.1"/>
    <property type="molecule type" value="Genomic_DNA"/>
</dbReference>
<feature type="compositionally biased region" description="Polar residues" evidence="1">
    <location>
        <begin position="313"/>
        <end position="322"/>
    </location>
</feature>
<feature type="compositionally biased region" description="Polar residues" evidence="1">
    <location>
        <begin position="196"/>
        <end position="215"/>
    </location>
</feature>
<reference evidence="3" key="1">
    <citation type="submission" date="2023-10" db="EMBL/GenBank/DDBJ databases">
        <title>Genome assemblies of two species of porcelain crab, Petrolisthes cinctipes and Petrolisthes manimaculis (Anomura: Porcellanidae).</title>
        <authorList>
            <person name="Angst P."/>
        </authorList>
    </citation>
    <scope>NUCLEOTIDE SEQUENCE</scope>
    <source>
        <strain evidence="3">PB745_01</strain>
        <tissue evidence="3">Gill</tissue>
    </source>
</reference>
<evidence type="ECO:0000313" key="3">
    <source>
        <dbReference type="EMBL" id="KAK3883772.1"/>
    </source>
</evidence>
<name>A0AAE1G2P8_PETCI</name>
<dbReference type="Proteomes" id="UP001286313">
    <property type="component" value="Unassembled WGS sequence"/>
</dbReference>
<evidence type="ECO:0000256" key="1">
    <source>
        <dbReference type="SAM" id="MobiDB-lite"/>
    </source>
</evidence>
<feature type="region of interest" description="Disordered" evidence="1">
    <location>
        <begin position="196"/>
        <end position="327"/>
    </location>
</feature>
<dbReference type="InterPro" id="IPR005135">
    <property type="entry name" value="Endo/exonuclease/phosphatase"/>
</dbReference>
<protein>
    <recommendedName>
        <fullName evidence="2">Endonuclease/exonuclease/phosphatase domain-containing protein</fullName>
    </recommendedName>
</protein>
<feature type="domain" description="Endonuclease/exonuclease/phosphatase" evidence="2">
    <location>
        <begin position="422"/>
        <end position="621"/>
    </location>
</feature>
<proteinExistence type="predicted"/>
<dbReference type="SUPFAM" id="SSF56219">
    <property type="entry name" value="DNase I-like"/>
    <property type="match status" value="1"/>
</dbReference>
<dbReference type="Pfam" id="PF03372">
    <property type="entry name" value="Exo_endo_phos"/>
    <property type="match status" value="1"/>
</dbReference>
<comment type="caution">
    <text evidence="3">The sequence shown here is derived from an EMBL/GenBank/DDBJ whole genome shotgun (WGS) entry which is preliminary data.</text>
</comment>
<dbReference type="PANTHER" id="PTHR33776:SF3">
    <property type="entry name" value="PHD-TYPE DOMAIN-CONTAINING PROTEIN"/>
    <property type="match status" value="1"/>
</dbReference>
<dbReference type="AlphaFoldDB" id="A0AAE1G2P8"/>
<evidence type="ECO:0000259" key="2">
    <source>
        <dbReference type="Pfam" id="PF03372"/>
    </source>
</evidence>
<sequence length="668" mass="73757">MSLEEDSHRAIARPAGLSGYTPQTYCSVCGKDYSKVTLASLRQSTLCQLYPHHLPRTETEFDCSKVGSLRNALSITAPVSYVEETTSAPTHSSDTDSSPEDDLAHLFELQPSELVKVIRELRDELSRKNKLIRFYSSVSSNISGVRDAVVSVLDFIDNIAANHSSLGSLNTRTLASSACPDWIDKEWVNHVTTNQDTQDWWTSDNPRPLRSTTTAFPPGPRLACPPDQPVASVPGLDASTQLGPDAPSQTQPDSNTQGQPVSNTHQPSLDVTTQLGPDTPSQTQPDSNTHGQPVSNTHQPGTAVPGPDAPGAASNSVQQRPNLSRHSHSAQLLIGNSGQQRAPKSSRIPFTRNSVNNAQRQLLPLSTLRFLPHSRKATGLHNPYCQYNNSHSRPILAQHSLPTTIPLCGVMQASNRDHLSILSANVRGLQTNIGDLIHSHVIPHSPDVVATVETFLNETIPNNYGLIQGYTRWHRRDRTRGTFGGVAVCFRKNLSVQPLDVTFPDHLEMMYFKIWTKRHGSTLLCVCYRPQWQGSEPIQFLCTHQDRLLQQFSCNHTIIVGDLNQHLIARSFEELLTVYSLTNHIKFPTHISGSSLDPVISDLPEGVVTCRPLGTVGSSDHLAVLTTVHVAALRDAPMKRTNWLWGRADWDGFQEALRTTPWHNILVY</sequence>
<dbReference type="InterPro" id="IPR036691">
    <property type="entry name" value="Endo/exonu/phosph_ase_sf"/>
</dbReference>